<dbReference type="InterPro" id="IPR027417">
    <property type="entry name" value="P-loop_NTPase"/>
</dbReference>
<dbReference type="GO" id="GO:0036431">
    <property type="term" value="F:dCMP kinase activity"/>
    <property type="evidence" value="ECO:0007669"/>
    <property type="project" value="InterPro"/>
</dbReference>
<comment type="similarity">
    <text evidence="1 8">Belongs to the cytidylate kinase family. Type 1 subfamily.</text>
</comment>
<evidence type="ECO:0000256" key="7">
    <source>
        <dbReference type="ARBA" id="ARBA00048478"/>
    </source>
</evidence>
<evidence type="ECO:0000256" key="8">
    <source>
        <dbReference type="HAMAP-Rule" id="MF_00238"/>
    </source>
</evidence>
<name>A0A7Y9E675_9ACTN</name>
<keyword evidence="8" id="KW-0963">Cytoplasm</keyword>
<dbReference type="InterPro" id="IPR011994">
    <property type="entry name" value="Cytidylate_kinase_dom"/>
</dbReference>
<accession>A0A7Y9E675</accession>
<dbReference type="EC" id="2.7.4.25" evidence="8"/>
<dbReference type="GO" id="GO:0005737">
    <property type="term" value="C:cytoplasm"/>
    <property type="evidence" value="ECO:0007669"/>
    <property type="project" value="UniProtKB-SubCell"/>
</dbReference>
<evidence type="ECO:0000313" key="12">
    <source>
        <dbReference type="Proteomes" id="UP000535511"/>
    </source>
</evidence>
<dbReference type="NCBIfam" id="TIGR00017">
    <property type="entry name" value="cmk"/>
    <property type="match status" value="1"/>
</dbReference>
<reference evidence="11 12" key="1">
    <citation type="submission" date="2020-07" db="EMBL/GenBank/DDBJ databases">
        <title>Sequencing the genomes of 1000 actinobacteria strains.</title>
        <authorList>
            <person name="Klenk H.-P."/>
        </authorList>
    </citation>
    <scope>NUCLEOTIDE SEQUENCE [LARGE SCALE GENOMIC DNA]</scope>
    <source>
        <strain evidence="11 12">DSM 21350</strain>
    </source>
</reference>
<proteinExistence type="inferred from homology"/>
<comment type="catalytic activity">
    <reaction evidence="7 8">
        <text>CMP + ATP = CDP + ADP</text>
        <dbReference type="Rhea" id="RHEA:11600"/>
        <dbReference type="ChEBI" id="CHEBI:30616"/>
        <dbReference type="ChEBI" id="CHEBI:58069"/>
        <dbReference type="ChEBI" id="CHEBI:60377"/>
        <dbReference type="ChEBI" id="CHEBI:456216"/>
        <dbReference type="EC" id="2.7.4.25"/>
    </reaction>
</comment>
<keyword evidence="2 8" id="KW-0808">Transferase</keyword>
<evidence type="ECO:0000256" key="5">
    <source>
        <dbReference type="ARBA" id="ARBA00022840"/>
    </source>
</evidence>
<feature type="binding site" evidence="8">
    <location>
        <begin position="29"/>
        <end position="37"/>
    </location>
    <ligand>
        <name>ATP</name>
        <dbReference type="ChEBI" id="CHEBI:30616"/>
    </ligand>
</feature>
<comment type="catalytic activity">
    <reaction evidence="6 8">
        <text>dCMP + ATP = dCDP + ADP</text>
        <dbReference type="Rhea" id="RHEA:25094"/>
        <dbReference type="ChEBI" id="CHEBI:30616"/>
        <dbReference type="ChEBI" id="CHEBI:57566"/>
        <dbReference type="ChEBI" id="CHEBI:58593"/>
        <dbReference type="ChEBI" id="CHEBI:456216"/>
        <dbReference type="EC" id="2.7.4.25"/>
    </reaction>
</comment>
<keyword evidence="12" id="KW-1185">Reference proteome</keyword>
<organism evidence="11 12">
    <name type="scientific">Nocardioides panaciterrulae</name>
    <dbReference type="NCBI Taxonomy" id="661492"/>
    <lineage>
        <taxon>Bacteria</taxon>
        <taxon>Bacillati</taxon>
        <taxon>Actinomycetota</taxon>
        <taxon>Actinomycetes</taxon>
        <taxon>Propionibacteriales</taxon>
        <taxon>Nocardioidaceae</taxon>
        <taxon>Nocardioides</taxon>
    </lineage>
</organism>
<dbReference type="InterPro" id="IPR003136">
    <property type="entry name" value="Cytidylate_kin"/>
</dbReference>
<gene>
    <name evidence="8" type="primary">cmk</name>
    <name evidence="11" type="ORF">BJZ21_002064</name>
</gene>
<keyword evidence="5 8" id="KW-0067">ATP-binding</keyword>
<dbReference type="CDD" id="cd02020">
    <property type="entry name" value="CMPK"/>
    <property type="match status" value="1"/>
</dbReference>
<dbReference type="GO" id="GO:0005524">
    <property type="term" value="F:ATP binding"/>
    <property type="evidence" value="ECO:0007669"/>
    <property type="project" value="UniProtKB-UniRule"/>
</dbReference>
<evidence type="ECO:0000256" key="2">
    <source>
        <dbReference type="ARBA" id="ARBA00022679"/>
    </source>
</evidence>
<comment type="caution">
    <text evidence="11">The sequence shown here is derived from an EMBL/GenBank/DDBJ whole genome shotgun (WGS) entry which is preliminary data.</text>
</comment>
<feature type="domain" description="Cytidylate kinase" evidence="10">
    <location>
        <begin position="25"/>
        <end position="236"/>
    </location>
</feature>
<evidence type="ECO:0000256" key="4">
    <source>
        <dbReference type="ARBA" id="ARBA00022777"/>
    </source>
</evidence>
<protein>
    <recommendedName>
        <fullName evidence="8">Cytidylate kinase</fullName>
        <shortName evidence="8">CK</shortName>
        <ecNumber evidence="8">2.7.4.25</ecNumber>
    </recommendedName>
    <alternativeName>
        <fullName evidence="8">Cytidine monophosphate kinase</fullName>
        <shortName evidence="8">CMP kinase</shortName>
    </alternativeName>
</protein>
<dbReference type="Pfam" id="PF02224">
    <property type="entry name" value="Cytidylate_kin"/>
    <property type="match status" value="1"/>
</dbReference>
<dbReference type="RefSeq" id="WP_179663656.1">
    <property type="nucleotide sequence ID" value="NZ_JACCBG010000001.1"/>
</dbReference>
<dbReference type="Gene3D" id="3.40.50.300">
    <property type="entry name" value="P-loop containing nucleotide triphosphate hydrolases"/>
    <property type="match status" value="1"/>
</dbReference>
<dbReference type="GO" id="GO:0006220">
    <property type="term" value="P:pyrimidine nucleotide metabolic process"/>
    <property type="evidence" value="ECO:0007669"/>
    <property type="project" value="UniProtKB-UniRule"/>
</dbReference>
<keyword evidence="3 8" id="KW-0547">Nucleotide-binding</keyword>
<keyword evidence="4 8" id="KW-0418">Kinase</keyword>
<dbReference type="AlphaFoldDB" id="A0A7Y9E675"/>
<sequence length="242" mass="24681">MSSSAPTPGRPVGDPTSHQGPGLVVAIDGTSGSGKSSTSRGVATRLGLRYLDTGAMFRAMTWWMLQHGVDVHDPAAVAARVEEPSIASGTDPQAPTIAVDDADVAGPIRSDAVNAAVSPVSAVPAVRSRLLRLQREVIAAAGDGIVVEGRDIGSVVAPDAPVKVYLSADPAARAARRAAEVGAADVAATRESLLARDRIDSGRATAPLVMADGAVHIDTTPYSLDEVIGLVVDLVEAVEARA</sequence>
<evidence type="ECO:0000256" key="1">
    <source>
        <dbReference type="ARBA" id="ARBA00009427"/>
    </source>
</evidence>
<feature type="region of interest" description="Disordered" evidence="9">
    <location>
        <begin position="1"/>
        <end position="40"/>
    </location>
</feature>
<dbReference type="Proteomes" id="UP000535511">
    <property type="component" value="Unassembled WGS sequence"/>
</dbReference>
<evidence type="ECO:0000313" key="11">
    <source>
        <dbReference type="EMBL" id="NYD41981.1"/>
    </source>
</evidence>
<dbReference type="EMBL" id="JACCBG010000001">
    <property type="protein sequence ID" value="NYD41981.1"/>
    <property type="molecule type" value="Genomic_DNA"/>
</dbReference>
<dbReference type="HAMAP" id="MF_00238">
    <property type="entry name" value="Cytidyl_kinase_type1"/>
    <property type="match status" value="1"/>
</dbReference>
<comment type="subcellular location">
    <subcellularLocation>
        <location evidence="8">Cytoplasm</location>
    </subcellularLocation>
</comment>
<feature type="compositionally biased region" description="Low complexity" evidence="9">
    <location>
        <begin position="29"/>
        <end position="40"/>
    </location>
</feature>
<evidence type="ECO:0000259" key="10">
    <source>
        <dbReference type="Pfam" id="PF02224"/>
    </source>
</evidence>
<evidence type="ECO:0000256" key="9">
    <source>
        <dbReference type="SAM" id="MobiDB-lite"/>
    </source>
</evidence>
<dbReference type="SUPFAM" id="SSF52540">
    <property type="entry name" value="P-loop containing nucleoside triphosphate hydrolases"/>
    <property type="match status" value="1"/>
</dbReference>
<evidence type="ECO:0000256" key="3">
    <source>
        <dbReference type="ARBA" id="ARBA00022741"/>
    </source>
</evidence>
<evidence type="ECO:0000256" key="6">
    <source>
        <dbReference type="ARBA" id="ARBA00047615"/>
    </source>
</evidence>